<dbReference type="InterPro" id="IPR005828">
    <property type="entry name" value="MFS_sugar_transport-like"/>
</dbReference>
<dbReference type="AlphaFoldDB" id="A0AAD5RDB7"/>
<dbReference type="Gene3D" id="1.20.1250.20">
    <property type="entry name" value="MFS general substrate transporter like domains"/>
    <property type="match status" value="2"/>
</dbReference>
<keyword evidence="3 5" id="KW-1133">Transmembrane helix</keyword>
<dbReference type="InterPro" id="IPR045263">
    <property type="entry name" value="GLUT"/>
</dbReference>
<proteinExistence type="predicted"/>
<dbReference type="InterPro" id="IPR005829">
    <property type="entry name" value="Sugar_transporter_CS"/>
</dbReference>
<dbReference type="SUPFAM" id="SSF103473">
    <property type="entry name" value="MFS general substrate transporter"/>
    <property type="match status" value="1"/>
</dbReference>
<name>A0AAD5RDB7_PARTN</name>
<evidence type="ECO:0000256" key="5">
    <source>
        <dbReference type="SAM" id="Phobius"/>
    </source>
</evidence>
<dbReference type="GO" id="GO:0015149">
    <property type="term" value="F:hexose transmembrane transporter activity"/>
    <property type="evidence" value="ECO:0007669"/>
    <property type="project" value="TreeGrafter"/>
</dbReference>
<accession>A0AAD5RDB7</accession>
<comment type="subcellular location">
    <subcellularLocation>
        <location evidence="1">Membrane</location>
        <topology evidence="1">Multi-pass membrane protein</topology>
    </subcellularLocation>
</comment>
<organism evidence="7 8">
    <name type="scientific">Parelaphostrongylus tenuis</name>
    <name type="common">Meningeal worm</name>
    <dbReference type="NCBI Taxonomy" id="148309"/>
    <lineage>
        <taxon>Eukaryota</taxon>
        <taxon>Metazoa</taxon>
        <taxon>Ecdysozoa</taxon>
        <taxon>Nematoda</taxon>
        <taxon>Chromadorea</taxon>
        <taxon>Rhabditida</taxon>
        <taxon>Rhabditina</taxon>
        <taxon>Rhabditomorpha</taxon>
        <taxon>Strongyloidea</taxon>
        <taxon>Metastrongylidae</taxon>
        <taxon>Parelaphostrongylus</taxon>
    </lineage>
</organism>
<feature type="transmembrane region" description="Helical" evidence="5">
    <location>
        <begin position="58"/>
        <end position="79"/>
    </location>
</feature>
<dbReference type="PANTHER" id="PTHR23503:SF106">
    <property type="entry name" value="MAJOR FACILITATOR SUPERFAMILY (MFS) PROFILE DOMAIN-CONTAINING PROTEIN"/>
    <property type="match status" value="1"/>
</dbReference>
<reference evidence="7" key="1">
    <citation type="submission" date="2021-06" db="EMBL/GenBank/DDBJ databases">
        <title>Parelaphostrongylus tenuis whole genome reference sequence.</title>
        <authorList>
            <person name="Garwood T.J."/>
            <person name="Larsen P.A."/>
            <person name="Fountain-Jones N.M."/>
            <person name="Garbe J.R."/>
            <person name="Macchietto M.G."/>
            <person name="Kania S.A."/>
            <person name="Gerhold R.W."/>
            <person name="Richards J.E."/>
            <person name="Wolf T.M."/>
        </authorList>
    </citation>
    <scope>NUCLEOTIDE SEQUENCE</scope>
    <source>
        <strain evidence="7">MNPRO001-30</strain>
        <tissue evidence="7">Meninges</tissue>
    </source>
</reference>
<dbReference type="PANTHER" id="PTHR23503">
    <property type="entry name" value="SOLUTE CARRIER FAMILY 2"/>
    <property type="match status" value="1"/>
</dbReference>
<keyword evidence="8" id="KW-1185">Reference proteome</keyword>
<feature type="transmembrane region" description="Helical" evidence="5">
    <location>
        <begin position="368"/>
        <end position="388"/>
    </location>
</feature>
<dbReference type="InterPro" id="IPR003663">
    <property type="entry name" value="Sugar/inositol_transpt"/>
</dbReference>
<protein>
    <recommendedName>
        <fullName evidence="6">Major facilitator superfamily (MFS) profile domain-containing protein</fullName>
    </recommendedName>
</protein>
<evidence type="ECO:0000256" key="1">
    <source>
        <dbReference type="ARBA" id="ARBA00004141"/>
    </source>
</evidence>
<evidence type="ECO:0000256" key="2">
    <source>
        <dbReference type="ARBA" id="ARBA00022692"/>
    </source>
</evidence>
<evidence type="ECO:0000256" key="3">
    <source>
        <dbReference type="ARBA" id="ARBA00022989"/>
    </source>
</evidence>
<feature type="transmembrane region" description="Helical" evidence="5">
    <location>
        <begin position="244"/>
        <end position="265"/>
    </location>
</feature>
<sequence>MEEQVLMFSTPLAGFSHVVGSPELFVISRLFSGIGVGMGTTAQGVFLAEISPVAYRGVISSFGGFATNIGFIFASALGLPGAFGKKMSWPYAFYIESVPCIDVHEEEKSLKWNGERKGPVESNLMDPNSERNCGTNIKILVVTNMAWFHDSPVFLLHSGNEAKSHQALVAYCRSDGARYEMQRVVDEVKSYKTNVDVVWDRAARRALKLSLTLNVIVSFSGILAVSFFGTSLLQSIGFTERSASLANCLSGLSGTLGAVVSTFAVDRIGRRALVLGSLLLLAAVNTLMMILVYYFNTTKQSWTGWAFLLLFIVFLFIFSAGIGPTAWFLGAELAPAGCRPRMQFMSVAAQYVSCFLSPIVYYPLHSSVGALSFFVFIIPLILAAFYFYRYLPETKGRTTAEITAMLNENTSLSK</sequence>
<feature type="domain" description="Major facilitator superfamily (MFS) profile" evidence="6">
    <location>
        <begin position="1"/>
        <end position="395"/>
    </location>
</feature>
<comment type="caution">
    <text evidence="7">The sequence shown here is derived from an EMBL/GenBank/DDBJ whole genome shotgun (WGS) entry which is preliminary data.</text>
</comment>
<dbReference type="Pfam" id="PF00083">
    <property type="entry name" value="Sugar_tr"/>
    <property type="match status" value="2"/>
</dbReference>
<feature type="transmembrane region" description="Helical" evidence="5">
    <location>
        <begin position="272"/>
        <end position="295"/>
    </location>
</feature>
<gene>
    <name evidence="7" type="ORF">KIN20_036794</name>
</gene>
<dbReference type="PROSITE" id="PS00217">
    <property type="entry name" value="SUGAR_TRANSPORT_2"/>
    <property type="match status" value="1"/>
</dbReference>
<feature type="transmembrane region" description="Helical" evidence="5">
    <location>
        <begin position="211"/>
        <end position="232"/>
    </location>
</feature>
<dbReference type="PRINTS" id="PR00171">
    <property type="entry name" value="SUGRTRNSPORT"/>
</dbReference>
<keyword evidence="2 5" id="KW-0812">Transmembrane</keyword>
<feature type="transmembrane region" description="Helical" evidence="5">
    <location>
        <begin position="342"/>
        <end position="362"/>
    </location>
</feature>
<dbReference type="GO" id="GO:0016020">
    <property type="term" value="C:membrane"/>
    <property type="evidence" value="ECO:0007669"/>
    <property type="project" value="UniProtKB-SubCell"/>
</dbReference>
<dbReference type="InterPro" id="IPR020846">
    <property type="entry name" value="MFS_dom"/>
</dbReference>
<evidence type="ECO:0000313" key="8">
    <source>
        <dbReference type="Proteomes" id="UP001196413"/>
    </source>
</evidence>
<dbReference type="PROSITE" id="PS50850">
    <property type="entry name" value="MFS"/>
    <property type="match status" value="1"/>
</dbReference>
<dbReference type="InterPro" id="IPR036259">
    <property type="entry name" value="MFS_trans_sf"/>
</dbReference>
<dbReference type="EMBL" id="JAHQIW010007406">
    <property type="protein sequence ID" value="KAJ1374169.1"/>
    <property type="molecule type" value="Genomic_DNA"/>
</dbReference>
<evidence type="ECO:0000313" key="7">
    <source>
        <dbReference type="EMBL" id="KAJ1374169.1"/>
    </source>
</evidence>
<keyword evidence="4 5" id="KW-0472">Membrane</keyword>
<feature type="transmembrane region" description="Helical" evidence="5">
    <location>
        <begin position="307"/>
        <end position="330"/>
    </location>
</feature>
<evidence type="ECO:0000256" key="4">
    <source>
        <dbReference type="ARBA" id="ARBA00023136"/>
    </source>
</evidence>
<evidence type="ECO:0000259" key="6">
    <source>
        <dbReference type="PROSITE" id="PS50850"/>
    </source>
</evidence>
<dbReference type="Proteomes" id="UP001196413">
    <property type="component" value="Unassembled WGS sequence"/>
</dbReference>